<accession>A0A840YIA3</accession>
<reference evidence="1 2" key="1">
    <citation type="submission" date="2020-08" db="EMBL/GenBank/DDBJ databases">
        <title>Genomic Encyclopedia of Type Strains, Phase IV (KMG-IV): sequencing the most valuable type-strain genomes for metagenomic binning, comparative biology and taxonomic classification.</title>
        <authorList>
            <person name="Goeker M."/>
        </authorList>
    </citation>
    <scope>NUCLEOTIDE SEQUENCE [LARGE SCALE GENOMIC DNA]</scope>
    <source>
        <strain evidence="1 2">DSM 26736</strain>
    </source>
</reference>
<keyword evidence="2" id="KW-1185">Reference proteome</keyword>
<sequence length="96" mass="10868">MSQMPADAQFERLFIMPTTGTKMYRHNDARWQAVYTDLFADEEKALIIAAFHASLGRYWVQARTDLGRADRGSRQPDYLLRAWPGGTGRGQGFLGS</sequence>
<dbReference type="EMBL" id="JACIJF010000013">
    <property type="protein sequence ID" value="MBB5712155.1"/>
    <property type="molecule type" value="Genomic_DNA"/>
</dbReference>
<evidence type="ECO:0000313" key="1">
    <source>
        <dbReference type="EMBL" id="MBB5712155.1"/>
    </source>
</evidence>
<protein>
    <submittedName>
        <fullName evidence="1">Uncharacterized protein</fullName>
    </submittedName>
</protein>
<name>A0A840YIA3_9SPHN</name>
<gene>
    <name evidence="1" type="ORF">FHT02_003412</name>
</gene>
<dbReference type="AlphaFoldDB" id="A0A840YIA3"/>
<evidence type="ECO:0000313" key="2">
    <source>
        <dbReference type="Proteomes" id="UP000527143"/>
    </source>
</evidence>
<proteinExistence type="predicted"/>
<dbReference type="Proteomes" id="UP000527143">
    <property type="component" value="Unassembled WGS sequence"/>
</dbReference>
<organism evidence="1 2">
    <name type="scientific">Sphingomonas xinjiangensis</name>
    <dbReference type="NCBI Taxonomy" id="643568"/>
    <lineage>
        <taxon>Bacteria</taxon>
        <taxon>Pseudomonadati</taxon>
        <taxon>Pseudomonadota</taxon>
        <taxon>Alphaproteobacteria</taxon>
        <taxon>Sphingomonadales</taxon>
        <taxon>Sphingomonadaceae</taxon>
        <taxon>Sphingomonas</taxon>
    </lineage>
</organism>
<comment type="caution">
    <text evidence="1">The sequence shown here is derived from an EMBL/GenBank/DDBJ whole genome shotgun (WGS) entry which is preliminary data.</text>
</comment>